<reference evidence="3" key="1">
    <citation type="submission" date="2023-03" db="EMBL/GenBank/DDBJ databases">
        <title>Massive genome expansion in bonnet fungi (Mycena s.s.) driven by repeated elements and novel gene families across ecological guilds.</title>
        <authorList>
            <consortium name="Lawrence Berkeley National Laboratory"/>
            <person name="Harder C.B."/>
            <person name="Miyauchi S."/>
            <person name="Viragh M."/>
            <person name="Kuo A."/>
            <person name="Thoen E."/>
            <person name="Andreopoulos B."/>
            <person name="Lu D."/>
            <person name="Skrede I."/>
            <person name="Drula E."/>
            <person name="Henrissat B."/>
            <person name="Morin E."/>
            <person name="Kohler A."/>
            <person name="Barry K."/>
            <person name="LaButti K."/>
            <person name="Morin E."/>
            <person name="Salamov A."/>
            <person name="Lipzen A."/>
            <person name="Mereny Z."/>
            <person name="Hegedus B."/>
            <person name="Baldrian P."/>
            <person name="Stursova M."/>
            <person name="Weitz H."/>
            <person name="Taylor A."/>
            <person name="Grigoriev I.V."/>
            <person name="Nagy L.G."/>
            <person name="Martin F."/>
            <person name="Kauserud H."/>
        </authorList>
    </citation>
    <scope>NUCLEOTIDE SEQUENCE</scope>
    <source>
        <strain evidence="3">9284</strain>
    </source>
</reference>
<keyword evidence="4" id="KW-1185">Reference proteome</keyword>
<evidence type="ECO:0000256" key="2">
    <source>
        <dbReference type="SAM" id="Phobius"/>
    </source>
</evidence>
<name>A0AAD7C805_9AGAR</name>
<keyword evidence="2" id="KW-0472">Membrane</keyword>
<evidence type="ECO:0000313" key="4">
    <source>
        <dbReference type="Proteomes" id="UP001221142"/>
    </source>
</evidence>
<comment type="caution">
    <text evidence="3">The sequence shown here is derived from an EMBL/GenBank/DDBJ whole genome shotgun (WGS) entry which is preliminary data.</text>
</comment>
<proteinExistence type="predicted"/>
<evidence type="ECO:0000313" key="3">
    <source>
        <dbReference type="EMBL" id="KAJ7641654.1"/>
    </source>
</evidence>
<protein>
    <submittedName>
        <fullName evidence="3">Uncharacterized protein</fullName>
    </submittedName>
</protein>
<evidence type="ECO:0000256" key="1">
    <source>
        <dbReference type="SAM" id="MobiDB-lite"/>
    </source>
</evidence>
<sequence>MSAPAETAQRPSPLHGIAPHLFQTRKTRPSLRRKILSKTSLGPQTPPAGIQELEASEGTSTTAAEAENRPTPEADIRRLEASLARLEALAVRFAVLAEDKDLLTALRPPKNSDVGGLSLEARLARLQARWDRLDSLIGKQDVPAQPLRKRPADIAAWLFYALWIILAASSGLLRCTCFLT</sequence>
<dbReference type="EMBL" id="JARKIF010000004">
    <property type="protein sequence ID" value="KAJ7641654.1"/>
    <property type="molecule type" value="Genomic_DNA"/>
</dbReference>
<dbReference type="AlphaFoldDB" id="A0AAD7C805"/>
<organism evidence="3 4">
    <name type="scientific">Roridomyces roridus</name>
    <dbReference type="NCBI Taxonomy" id="1738132"/>
    <lineage>
        <taxon>Eukaryota</taxon>
        <taxon>Fungi</taxon>
        <taxon>Dikarya</taxon>
        <taxon>Basidiomycota</taxon>
        <taxon>Agaricomycotina</taxon>
        <taxon>Agaricomycetes</taxon>
        <taxon>Agaricomycetidae</taxon>
        <taxon>Agaricales</taxon>
        <taxon>Marasmiineae</taxon>
        <taxon>Mycenaceae</taxon>
        <taxon>Roridomyces</taxon>
    </lineage>
</organism>
<gene>
    <name evidence="3" type="ORF">FB45DRAFT_1125616</name>
</gene>
<accession>A0AAD7C805</accession>
<feature type="region of interest" description="Disordered" evidence="1">
    <location>
        <begin position="1"/>
        <end position="29"/>
    </location>
</feature>
<dbReference type="Proteomes" id="UP001221142">
    <property type="component" value="Unassembled WGS sequence"/>
</dbReference>
<keyword evidence="2" id="KW-0812">Transmembrane</keyword>
<keyword evidence="2" id="KW-1133">Transmembrane helix</keyword>
<feature type="transmembrane region" description="Helical" evidence="2">
    <location>
        <begin position="154"/>
        <end position="173"/>
    </location>
</feature>